<evidence type="ECO:0000313" key="5">
    <source>
        <dbReference type="Proteomes" id="UP000291838"/>
    </source>
</evidence>
<dbReference type="PANTHER" id="PTHR43798:SF33">
    <property type="entry name" value="HYDROLASE, PUTATIVE (AFU_ORTHOLOGUE AFUA_2G14860)-RELATED"/>
    <property type="match status" value="1"/>
</dbReference>
<sequence length="278" mass="28709">MEPTPFTAATASGQIAGWVTGDGPPVLLLHGGPGLGFEYMDDVVAEIAPHHRAATFQQRGLAPSAIEGEFTIAEAVADIVAVLDALGWETAYLLGHSWGGHLAFHAATAIPDRLAGVLAVDPLGAVGDGGASAFGAELMVRLSDTSRPRVEELSAKEEAEGLSLAEEMEQLRLLWPSYFADPAAAPEMPPVRMSPGSSEGLWGEIVALMPALEAALPSIVTPVGILMGEGSPMPTTAGSDTADRIPGGWSYVVPGAGHFVWIESPGAVLAAMERITGL</sequence>
<dbReference type="Gene3D" id="3.40.50.1820">
    <property type="entry name" value="alpha/beta hydrolase"/>
    <property type="match status" value="1"/>
</dbReference>
<dbReference type="Proteomes" id="UP000291838">
    <property type="component" value="Unassembled WGS sequence"/>
</dbReference>
<dbReference type="GO" id="GO:0016020">
    <property type="term" value="C:membrane"/>
    <property type="evidence" value="ECO:0007669"/>
    <property type="project" value="TreeGrafter"/>
</dbReference>
<comment type="caution">
    <text evidence="4">The sequence shown here is derived from an EMBL/GenBank/DDBJ whole genome shotgun (WGS) entry which is preliminary data.</text>
</comment>
<evidence type="ECO:0000256" key="1">
    <source>
        <dbReference type="ARBA" id="ARBA00010088"/>
    </source>
</evidence>
<dbReference type="InterPro" id="IPR029058">
    <property type="entry name" value="AB_hydrolase_fold"/>
</dbReference>
<gene>
    <name evidence="4" type="ORF">EUA06_21050</name>
</gene>
<dbReference type="GO" id="GO:0006508">
    <property type="term" value="P:proteolysis"/>
    <property type="evidence" value="ECO:0007669"/>
    <property type="project" value="InterPro"/>
</dbReference>
<comment type="similarity">
    <text evidence="1">Belongs to the peptidase S33 family.</text>
</comment>
<evidence type="ECO:0000259" key="3">
    <source>
        <dbReference type="Pfam" id="PF12697"/>
    </source>
</evidence>
<dbReference type="OrthoDB" id="9785847at2"/>
<dbReference type="InterPro" id="IPR000073">
    <property type="entry name" value="AB_hydrolase_1"/>
</dbReference>
<reference evidence="4 5" key="1">
    <citation type="submission" date="2019-01" db="EMBL/GenBank/DDBJ databases">
        <title>Novel species of Nocardioides.</title>
        <authorList>
            <person name="Liu Q."/>
            <person name="Xin Y.-H."/>
        </authorList>
    </citation>
    <scope>NUCLEOTIDE SEQUENCE [LARGE SCALE GENOMIC DNA]</scope>
    <source>
        <strain evidence="4 5">HLT3-15</strain>
    </source>
</reference>
<dbReference type="RefSeq" id="WP_129479446.1">
    <property type="nucleotide sequence ID" value="NZ_SDWS01000014.1"/>
</dbReference>
<dbReference type="AlphaFoldDB" id="A0A4Q2RLP7"/>
<name>A0A4Q2RLP7_9ACTN</name>
<dbReference type="InterPro" id="IPR050266">
    <property type="entry name" value="AB_hydrolase_sf"/>
</dbReference>
<dbReference type="SUPFAM" id="SSF53474">
    <property type="entry name" value="alpha/beta-Hydrolases"/>
    <property type="match status" value="1"/>
</dbReference>
<keyword evidence="5" id="KW-1185">Reference proteome</keyword>
<dbReference type="Pfam" id="PF12697">
    <property type="entry name" value="Abhydrolase_6"/>
    <property type="match status" value="1"/>
</dbReference>
<dbReference type="InterPro" id="IPR002410">
    <property type="entry name" value="Peptidase_S33"/>
</dbReference>
<organism evidence="4 5">
    <name type="scientific">Nocardioides glacieisoli</name>
    <dbReference type="NCBI Taxonomy" id="1168730"/>
    <lineage>
        <taxon>Bacteria</taxon>
        <taxon>Bacillati</taxon>
        <taxon>Actinomycetota</taxon>
        <taxon>Actinomycetes</taxon>
        <taxon>Propionibacteriales</taxon>
        <taxon>Nocardioidaceae</taxon>
        <taxon>Nocardioides</taxon>
    </lineage>
</organism>
<evidence type="ECO:0000256" key="2">
    <source>
        <dbReference type="ARBA" id="ARBA00022801"/>
    </source>
</evidence>
<evidence type="ECO:0000313" key="4">
    <source>
        <dbReference type="EMBL" id="RYB88485.1"/>
    </source>
</evidence>
<proteinExistence type="inferred from homology"/>
<dbReference type="EMBL" id="SDWS01000014">
    <property type="protein sequence ID" value="RYB88485.1"/>
    <property type="molecule type" value="Genomic_DNA"/>
</dbReference>
<keyword evidence="2 4" id="KW-0378">Hydrolase</keyword>
<accession>A0A4Q2RLP7</accession>
<dbReference type="PRINTS" id="PR00793">
    <property type="entry name" value="PROAMNOPTASE"/>
</dbReference>
<dbReference type="GO" id="GO:0004177">
    <property type="term" value="F:aminopeptidase activity"/>
    <property type="evidence" value="ECO:0007669"/>
    <property type="project" value="UniProtKB-EC"/>
</dbReference>
<dbReference type="PANTHER" id="PTHR43798">
    <property type="entry name" value="MONOACYLGLYCEROL LIPASE"/>
    <property type="match status" value="1"/>
</dbReference>
<protein>
    <submittedName>
        <fullName evidence="4">Alpha/beta hydrolase</fullName>
    </submittedName>
</protein>
<feature type="domain" description="AB hydrolase-1" evidence="3">
    <location>
        <begin position="26"/>
        <end position="270"/>
    </location>
</feature>